<name>A0ABQ2EYD5_9DEIO</name>
<keyword evidence="1" id="KW-0472">Membrane</keyword>
<keyword evidence="3" id="KW-1185">Reference proteome</keyword>
<keyword evidence="1" id="KW-0812">Transmembrane</keyword>
<feature type="transmembrane region" description="Helical" evidence="1">
    <location>
        <begin position="42"/>
        <end position="59"/>
    </location>
</feature>
<accession>A0ABQ2EYD5</accession>
<gene>
    <name evidence="2" type="ORF">GCM10008955_22020</name>
</gene>
<keyword evidence="1" id="KW-1133">Transmembrane helix</keyword>
<dbReference type="EMBL" id="BMPP01000008">
    <property type="protein sequence ID" value="GGK27858.1"/>
    <property type="molecule type" value="Genomic_DNA"/>
</dbReference>
<evidence type="ECO:0000256" key="1">
    <source>
        <dbReference type="SAM" id="Phobius"/>
    </source>
</evidence>
<dbReference type="Proteomes" id="UP000647587">
    <property type="component" value="Unassembled WGS sequence"/>
</dbReference>
<organism evidence="2 3">
    <name type="scientific">Deinococcus malanensis</name>
    <dbReference type="NCBI Taxonomy" id="1706855"/>
    <lineage>
        <taxon>Bacteria</taxon>
        <taxon>Thermotogati</taxon>
        <taxon>Deinococcota</taxon>
        <taxon>Deinococci</taxon>
        <taxon>Deinococcales</taxon>
        <taxon>Deinococcaceae</taxon>
        <taxon>Deinococcus</taxon>
    </lineage>
</organism>
<protein>
    <submittedName>
        <fullName evidence="2">Uncharacterized protein</fullName>
    </submittedName>
</protein>
<evidence type="ECO:0000313" key="3">
    <source>
        <dbReference type="Proteomes" id="UP000647587"/>
    </source>
</evidence>
<proteinExistence type="predicted"/>
<comment type="caution">
    <text evidence="2">The sequence shown here is derived from an EMBL/GenBank/DDBJ whole genome shotgun (WGS) entry which is preliminary data.</text>
</comment>
<sequence>MRAGLTALGVFVLPGVLLLPLLLRLIPFDVQITVPVATLQDGVLLAGLLVAGVGIWKALRR</sequence>
<evidence type="ECO:0000313" key="2">
    <source>
        <dbReference type="EMBL" id="GGK27858.1"/>
    </source>
</evidence>
<dbReference type="RefSeq" id="WP_189008242.1">
    <property type="nucleotide sequence ID" value="NZ_BMPP01000008.1"/>
</dbReference>
<reference evidence="3" key="1">
    <citation type="journal article" date="2019" name="Int. J. Syst. Evol. Microbiol.">
        <title>The Global Catalogue of Microorganisms (GCM) 10K type strain sequencing project: providing services to taxonomists for standard genome sequencing and annotation.</title>
        <authorList>
            <consortium name="The Broad Institute Genomics Platform"/>
            <consortium name="The Broad Institute Genome Sequencing Center for Infectious Disease"/>
            <person name="Wu L."/>
            <person name="Ma J."/>
        </authorList>
    </citation>
    <scope>NUCLEOTIDE SEQUENCE [LARGE SCALE GENOMIC DNA]</scope>
    <source>
        <strain evidence="3">JCM 30331</strain>
    </source>
</reference>